<organism evidence="3 4">
    <name type="scientific">Apiospora rasikravindrae</name>
    <dbReference type="NCBI Taxonomy" id="990691"/>
    <lineage>
        <taxon>Eukaryota</taxon>
        <taxon>Fungi</taxon>
        <taxon>Dikarya</taxon>
        <taxon>Ascomycota</taxon>
        <taxon>Pezizomycotina</taxon>
        <taxon>Sordariomycetes</taxon>
        <taxon>Xylariomycetidae</taxon>
        <taxon>Amphisphaeriales</taxon>
        <taxon>Apiosporaceae</taxon>
        <taxon>Apiospora</taxon>
    </lineage>
</organism>
<sequence length="102" mass="11767">MLWLVAIPNRVKANRDLREWLDGKLDNRSLRKLFLYVCAIFFWELYWLGLIVYTICTKLAGALRKSRARKRQQKAIAEVEEGRGNGNQSAPSPPPSYQSRSA</sequence>
<dbReference type="EMBL" id="JAQQWK010000006">
    <property type="protein sequence ID" value="KAK8039766.1"/>
    <property type="molecule type" value="Genomic_DNA"/>
</dbReference>
<evidence type="ECO:0000256" key="1">
    <source>
        <dbReference type="SAM" id="MobiDB-lite"/>
    </source>
</evidence>
<dbReference type="Proteomes" id="UP001444661">
    <property type="component" value="Unassembled WGS sequence"/>
</dbReference>
<proteinExistence type="predicted"/>
<comment type="caution">
    <text evidence="3">The sequence shown here is derived from an EMBL/GenBank/DDBJ whole genome shotgun (WGS) entry which is preliminary data.</text>
</comment>
<evidence type="ECO:0000313" key="4">
    <source>
        <dbReference type="Proteomes" id="UP001444661"/>
    </source>
</evidence>
<keyword evidence="2" id="KW-1133">Transmembrane helix</keyword>
<protein>
    <submittedName>
        <fullName evidence="3">Uncharacterized protein</fullName>
    </submittedName>
</protein>
<feature type="region of interest" description="Disordered" evidence="1">
    <location>
        <begin position="74"/>
        <end position="102"/>
    </location>
</feature>
<gene>
    <name evidence="3" type="ORF">PG993_008177</name>
</gene>
<keyword evidence="2" id="KW-0472">Membrane</keyword>
<feature type="transmembrane region" description="Helical" evidence="2">
    <location>
        <begin position="33"/>
        <end position="61"/>
    </location>
</feature>
<accession>A0ABR1SZL4</accession>
<name>A0ABR1SZL4_9PEZI</name>
<keyword evidence="2" id="KW-0812">Transmembrane</keyword>
<evidence type="ECO:0000256" key="2">
    <source>
        <dbReference type="SAM" id="Phobius"/>
    </source>
</evidence>
<reference evidence="3 4" key="1">
    <citation type="submission" date="2023-01" db="EMBL/GenBank/DDBJ databases">
        <title>Analysis of 21 Apiospora genomes using comparative genomics revels a genus with tremendous synthesis potential of carbohydrate active enzymes and secondary metabolites.</title>
        <authorList>
            <person name="Sorensen T."/>
        </authorList>
    </citation>
    <scope>NUCLEOTIDE SEQUENCE [LARGE SCALE GENOMIC DNA]</scope>
    <source>
        <strain evidence="3 4">CBS 33761</strain>
    </source>
</reference>
<keyword evidence="4" id="KW-1185">Reference proteome</keyword>
<evidence type="ECO:0000313" key="3">
    <source>
        <dbReference type="EMBL" id="KAK8039766.1"/>
    </source>
</evidence>